<organism evidence="2 3">
    <name type="scientific">Triangularia setosa</name>
    <dbReference type="NCBI Taxonomy" id="2587417"/>
    <lineage>
        <taxon>Eukaryota</taxon>
        <taxon>Fungi</taxon>
        <taxon>Dikarya</taxon>
        <taxon>Ascomycota</taxon>
        <taxon>Pezizomycotina</taxon>
        <taxon>Sordariomycetes</taxon>
        <taxon>Sordariomycetidae</taxon>
        <taxon>Sordariales</taxon>
        <taxon>Podosporaceae</taxon>
        <taxon>Triangularia</taxon>
    </lineage>
</organism>
<dbReference type="AlphaFoldDB" id="A0AAN7A3C3"/>
<protein>
    <submittedName>
        <fullName evidence="2">Uncharacterized protein</fullName>
    </submittedName>
</protein>
<accession>A0AAN7A3C3</accession>
<evidence type="ECO:0000256" key="1">
    <source>
        <dbReference type="SAM" id="MobiDB-lite"/>
    </source>
</evidence>
<evidence type="ECO:0000313" key="2">
    <source>
        <dbReference type="EMBL" id="KAK4171699.1"/>
    </source>
</evidence>
<proteinExistence type="predicted"/>
<comment type="caution">
    <text evidence="2">The sequence shown here is derived from an EMBL/GenBank/DDBJ whole genome shotgun (WGS) entry which is preliminary data.</text>
</comment>
<sequence length="95" mass="10617">MAFTAFKTSQHFLISTLVFLHLQYIGLALYHRRHTLNAPHSSREPIAKGTPRVLPQNKMGVAAKEGDRSRVETARCFEADDRVGESLPRPGSEEA</sequence>
<feature type="region of interest" description="Disordered" evidence="1">
    <location>
        <begin position="38"/>
        <end position="67"/>
    </location>
</feature>
<gene>
    <name evidence="2" type="ORF">QBC36DRAFT_339478</name>
</gene>
<evidence type="ECO:0000313" key="3">
    <source>
        <dbReference type="Proteomes" id="UP001302321"/>
    </source>
</evidence>
<reference evidence="2" key="2">
    <citation type="submission" date="2023-05" db="EMBL/GenBank/DDBJ databases">
        <authorList>
            <consortium name="Lawrence Berkeley National Laboratory"/>
            <person name="Steindorff A."/>
            <person name="Hensen N."/>
            <person name="Bonometti L."/>
            <person name="Westerberg I."/>
            <person name="Brannstrom I.O."/>
            <person name="Guillou S."/>
            <person name="Cros-Aarteil S."/>
            <person name="Calhoun S."/>
            <person name="Haridas S."/>
            <person name="Kuo A."/>
            <person name="Mondo S."/>
            <person name="Pangilinan J."/>
            <person name="Riley R."/>
            <person name="Labutti K."/>
            <person name="Andreopoulos B."/>
            <person name="Lipzen A."/>
            <person name="Chen C."/>
            <person name="Yanf M."/>
            <person name="Daum C."/>
            <person name="Ng V."/>
            <person name="Clum A."/>
            <person name="Ohm R."/>
            <person name="Martin F."/>
            <person name="Silar P."/>
            <person name="Natvig D."/>
            <person name="Lalanne C."/>
            <person name="Gautier V."/>
            <person name="Ament-Velasquez S.L."/>
            <person name="Kruys A."/>
            <person name="Hutchinson M.I."/>
            <person name="Powell A.J."/>
            <person name="Barry K."/>
            <person name="Miller A.N."/>
            <person name="Grigoriev I.V."/>
            <person name="Debuchy R."/>
            <person name="Gladieux P."/>
            <person name="Thoren M.H."/>
            <person name="Johannesson H."/>
        </authorList>
    </citation>
    <scope>NUCLEOTIDE SEQUENCE</scope>
    <source>
        <strain evidence="2">CBS 892.96</strain>
    </source>
</reference>
<keyword evidence="3" id="KW-1185">Reference proteome</keyword>
<name>A0AAN7A3C3_9PEZI</name>
<dbReference type="EMBL" id="MU866520">
    <property type="protein sequence ID" value="KAK4171699.1"/>
    <property type="molecule type" value="Genomic_DNA"/>
</dbReference>
<dbReference type="Proteomes" id="UP001302321">
    <property type="component" value="Unassembled WGS sequence"/>
</dbReference>
<reference evidence="2" key="1">
    <citation type="journal article" date="2023" name="Mol. Phylogenet. Evol.">
        <title>Genome-scale phylogeny and comparative genomics of the fungal order Sordariales.</title>
        <authorList>
            <person name="Hensen N."/>
            <person name="Bonometti L."/>
            <person name="Westerberg I."/>
            <person name="Brannstrom I.O."/>
            <person name="Guillou S."/>
            <person name="Cros-Aarteil S."/>
            <person name="Calhoun S."/>
            <person name="Haridas S."/>
            <person name="Kuo A."/>
            <person name="Mondo S."/>
            <person name="Pangilinan J."/>
            <person name="Riley R."/>
            <person name="LaButti K."/>
            <person name="Andreopoulos B."/>
            <person name="Lipzen A."/>
            <person name="Chen C."/>
            <person name="Yan M."/>
            <person name="Daum C."/>
            <person name="Ng V."/>
            <person name="Clum A."/>
            <person name="Steindorff A."/>
            <person name="Ohm R.A."/>
            <person name="Martin F."/>
            <person name="Silar P."/>
            <person name="Natvig D.O."/>
            <person name="Lalanne C."/>
            <person name="Gautier V."/>
            <person name="Ament-Velasquez S.L."/>
            <person name="Kruys A."/>
            <person name="Hutchinson M.I."/>
            <person name="Powell A.J."/>
            <person name="Barry K."/>
            <person name="Miller A.N."/>
            <person name="Grigoriev I.V."/>
            <person name="Debuchy R."/>
            <person name="Gladieux P."/>
            <person name="Hiltunen Thoren M."/>
            <person name="Johannesson H."/>
        </authorList>
    </citation>
    <scope>NUCLEOTIDE SEQUENCE</scope>
    <source>
        <strain evidence="2">CBS 892.96</strain>
    </source>
</reference>